<dbReference type="Gene3D" id="3.30.1380.10">
    <property type="match status" value="1"/>
</dbReference>
<dbReference type="OrthoDB" id="9782994at2"/>
<dbReference type="EMBL" id="AP011177">
    <property type="protein sequence ID" value="BAJ01850.1"/>
    <property type="molecule type" value="Genomic_DNA"/>
</dbReference>
<evidence type="ECO:0000256" key="8">
    <source>
        <dbReference type="ARBA" id="ARBA00023049"/>
    </source>
</evidence>
<dbReference type="Pfam" id="PF05951">
    <property type="entry name" value="Peptidase_M15_2"/>
    <property type="match status" value="1"/>
</dbReference>
<dbReference type="InterPro" id="IPR009045">
    <property type="entry name" value="Zn_M74/Hedgehog-like"/>
</dbReference>
<dbReference type="CDD" id="cd14844">
    <property type="entry name" value="Zn-DD-carboxypeptidase_like"/>
    <property type="match status" value="1"/>
</dbReference>
<evidence type="ECO:0000256" key="5">
    <source>
        <dbReference type="ARBA" id="ARBA00022729"/>
    </source>
</evidence>
<dbReference type="eggNOG" id="COG3108">
    <property type="taxonomic scope" value="Bacteria"/>
</dbReference>
<accession>D4ZJK1</accession>
<evidence type="ECO:0000256" key="6">
    <source>
        <dbReference type="ARBA" id="ARBA00022801"/>
    </source>
</evidence>
<evidence type="ECO:0000256" key="4">
    <source>
        <dbReference type="ARBA" id="ARBA00022723"/>
    </source>
</evidence>
<evidence type="ECO:0000256" key="3">
    <source>
        <dbReference type="ARBA" id="ARBA00022670"/>
    </source>
</evidence>
<dbReference type="HOGENOM" id="CLU_080400_1_2_6"/>
<dbReference type="PANTHER" id="PTHR37425:SF1">
    <property type="entry name" value="OUTER MEMBRANE PROTEIN"/>
    <property type="match status" value="1"/>
</dbReference>
<keyword evidence="6" id="KW-0378">Hydrolase</keyword>
<gene>
    <name evidence="12" type="ordered locus">SVI_1879</name>
</gene>
<dbReference type="GO" id="GO:0006508">
    <property type="term" value="P:proteolysis"/>
    <property type="evidence" value="ECO:0007669"/>
    <property type="project" value="UniProtKB-KW"/>
</dbReference>
<keyword evidence="9" id="KW-0961">Cell wall biogenesis/degradation</keyword>
<keyword evidence="4" id="KW-0479">Metal-binding</keyword>
<dbReference type="InterPro" id="IPR010275">
    <property type="entry name" value="MepK"/>
</dbReference>
<dbReference type="GO" id="GO:0008237">
    <property type="term" value="F:metallopeptidase activity"/>
    <property type="evidence" value="ECO:0007669"/>
    <property type="project" value="UniProtKB-KW"/>
</dbReference>
<dbReference type="SUPFAM" id="SSF55166">
    <property type="entry name" value="Hedgehog/DD-peptidase"/>
    <property type="match status" value="1"/>
</dbReference>
<protein>
    <recommendedName>
        <fullName evidence="11">Murein endopeptidase K</fullName>
    </recommendedName>
</protein>
<comment type="similarity">
    <text evidence="10">Belongs to the peptidase M15 family.</text>
</comment>
<evidence type="ECO:0000256" key="10">
    <source>
        <dbReference type="ARBA" id="ARBA00093448"/>
    </source>
</evidence>
<organism evidence="12 13">
    <name type="scientific">Shewanella violacea (strain JCM 10179 / CIP 106290 / LMG 19151 / DSS12)</name>
    <dbReference type="NCBI Taxonomy" id="637905"/>
    <lineage>
        <taxon>Bacteria</taxon>
        <taxon>Pseudomonadati</taxon>
        <taxon>Pseudomonadota</taxon>
        <taxon>Gammaproteobacteria</taxon>
        <taxon>Alteromonadales</taxon>
        <taxon>Shewanellaceae</taxon>
        <taxon>Shewanella</taxon>
    </lineage>
</organism>
<evidence type="ECO:0000256" key="11">
    <source>
        <dbReference type="ARBA" id="ARBA00093666"/>
    </source>
</evidence>
<keyword evidence="7" id="KW-0862">Zinc</keyword>
<evidence type="ECO:0000256" key="2">
    <source>
        <dbReference type="ARBA" id="ARBA00004776"/>
    </source>
</evidence>
<keyword evidence="13" id="KW-1185">Reference proteome</keyword>
<dbReference type="GO" id="GO:0046872">
    <property type="term" value="F:metal ion binding"/>
    <property type="evidence" value="ECO:0007669"/>
    <property type="project" value="UniProtKB-KW"/>
</dbReference>
<keyword evidence="8" id="KW-0482">Metalloprotease</keyword>
<evidence type="ECO:0000256" key="9">
    <source>
        <dbReference type="ARBA" id="ARBA00023316"/>
    </source>
</evidence>
<keyword evidence="3" id="KW-0645">Protease</keyword>
<dbReference type="AlphaFoldDB" id="D4ZJK1"/>
<name>D4ZJK1_SHEVD</name>
<proteinExistence type="inferred from homology"/>
<sequence length="183" mass="20442">MSVVCPTRRQLLLGLSGAAMFSMIPSKVYASRSTKGVRSLGFHNLHTGERGQGSYWVDGNYQNKILSNFSHILRDHRRNESVPMDKRLYDLLFKLKESLNVEQEFNVISGYRSPKTNAMLAAKTSGVAKKSYHMKGMAMDIAIEDVNLSDLRDAAIELKLGGVGYYPRSGFIHVDTGPVRSWA</sequence>
<dbReference type="KEGG" id="svo:SVI_1879"/>
<comment type="cofactor">
    <cofactor evidence="1">
        <name>Zn(2+)</name>
        <dbReference type="ChEBI" id="CHEBI:29105"/>
    </cofactor>
</comment>
<comment type="pathway">
    <text evidence="2">Cell wall biogenesis; cell wall polysaccharide biosynthesis.</text>
</comment>
<keyword evidence="5" id="KW-0732">Signal</keyword>
<evidence type="ECO:0000313" key="13">
    <source>
        <dbReference type="Proteomes" id="UP000002350"/>
    </source>
</evidence>
<dbReference type="PANTHER" id="PTHR37425">
    <property type="match status" value="1"/>
</dbReference>
<dbReference type="GO" id="GO:0071555">
    <property type="term" value="P:cell wall organization"/>
    <property type="evidence" value="ECO:0007669"/>
    <property type="project" value="UniProtKB-KW"/>
</dbReference>
<dbReference type="Proteomes" id="UP000002350">
    <property type="component" value="Chromosome"/>
</dbReference>
<evidence type="ECO:0000313" key="12">
    <source>
        <dbReference type="EMBL" id="BAJ01850.1"/>
    </source>
</evidence>
<evidence type="ECO:0000256" key="7">
    <source>
        <dbReference type="ARBA" id="ARBA00022833"/>
    </source>
</evidence>
<evidence type="ECO:0000256" key="1">
    <source>
        <dbReference type="ARBA" id="ARBA00001947"/>
    </source>
</evidence>
<dbReference type="STRING" id="637905.SVI_1879"/>
<reference evidence="13" key="1">
    <citation type="journal article" date="2010" name="Mol. Biosyst.">
        <title>Complete genome sequence and comparative analysis of Shewanella violacea, a psychrophilic and piezophilic bacterium from deep sea floor sediments.</title>
        <authorList>
            <person name="Aono E."/>
            <person name="Baba T."/>
            <person name="Ara T."/>
            <person name="Nishi T."/>
            <person name="Nakamichi T."/>
            <person name="Inamoto E."/>
            <person name="Toyonaga H."/>
            <person name="Hasegawa M."/>
            <person name="Takai Y."/>
            <person name="Okumura Y."/>
            <person name="Baba M."/>
            <person name="Tomita M."/>
            <person name="Kato C."/>
            <person name="Oshima T."/>
            <person name="Nakasone K."/>
            <person name="Mori H."/>
        </authorList>
    </citation>
    <scope>NUCLEOTIDE SEQUENCE [LARGE SCALE GENOMIC DNA]</scope>
    <source>
        <strain evidence="13">JCM 10179 / CIP 106290 / LMG 19151 / DSS12</strain>
    </source>
</reference>